<dbReference type="PROSITE" id="PS51085">
    <property type="entry name" value="2FE2S_FER_2"/>
    <property type="match status" value="1"/>
</dbReference>
<dbReference type="InterPro" id="IPR039261">
    <property type="entry name" value="FNR_nucleotide-bd"/>
</dbReference>
<dbReference type="SUPFAM" id="SSF54292">
    <property type="entry name" value="2Fe-2S ferredoxin-like"/>
    <property type="match status" value="1"/>
</dbReference>
<keyword evidence="4" id="KW-0479">Metal-binding</keyword>
<sequence length="315" mass="33736">MAEFEMTVAGRRSVADGVVELVLRARPGEALPGWTAGAHIDLRLDPATVRQYSLCGPADDPSTYRIAVLREETGRGGSRRVHDEVHPGQTVVVGGPRNNFEFEKAPAYLFIAGGIGITPLLPMIEQAGREGADWKLAYGGRSRSTMAYLDELRSRESAPGRVQAVPFDECGLLDLPALIAELPPEALIYCCGPEPLLAAVELATAGLAPGTLHVERFSAREIDAGEDLPFTVELAASGRTLEVPAERSLLDVLLEHGVDVLTSCEEGTCGTCETPVLAGEPDHRDSILTADEQAANDRMLVCVSRCRSARLVLDL</sequence>
<evidence type="ECO:0000256" key="7">
    <source>
        <dbReference type="ARBA" id="ARBA00023014"/>
    </source>
</evidence>
<feature type="domain" description="2Fe-2S ferredoxin-type" evidence="8">
    <location>
        <begin position="230"/>
        <end position="315"/>
    </location>
</feature>
<dbReference type="CDD" id="cd00207">
    <property type="entry name" value="fer2"/>
    <property type="match status" value="1"/>
</dbReference>
<evidence type="ECO:0000256" key="5">
    <source>
        <dbReference type="ARBA" id="ARBA00023002"/>
    </source>
</evidence>
<dbReference type="Gene3D" id="2.40.30.10">
    <property type="entry name" value="Translation factors"/>
    <property type="match status" value="1"/>
</dbReference>
<dbReference type="PANTHER" id="PTHR47354">
    <property type="entry name" value="NADH OXIDOREDUCTASE HCR"/>
    <property type="match status" value="1"/>
</dbReference>
<dbReference type="InterPro" id="IPR006058">
    <property type="entry name" value="2Fe2S_fd_BS"/>
</dbReference>
<dbReference type="InterPro" id="IPR050415">
    <property type="entry name" value="MRET"/>
</dbReference>
<keyword evidence="7" id="KW-0411">Iron-sulfur</keyword>
<evidence type="ECO:0000259" key="9">
    <source>
        <dbReference type="PROSITE" id="PS51384"/>
    </source>
</evidence>
<dbReference type="InterPro" id="IPR001041">
    <property type="entry name" value="2Fe-2S_ferredoxin-type"/>
</dbReference>
<evidence type="ECO:0000256" key="3">
    <source>
        <dbReference type="ARBA" id="ARBA00022714"/>
    </source>
</evidence>
<dbReference type="Gene3D" id="3.10.20.30">
    <property type="match status" value="1"/>
</dbReference>
<dbReference type="CDD" id="cd06185">
    <property type="entry name" value="PDR_like"/>
    <property type="match status" value="1"/>
</dbReference>
<dbReference type="EMBL" id="CP142149">
    <property type="protein sequence ID" value="WSE34735.1"/>
    <property type="molecule type" value="Genomic_DNA"/>
</dbReference>
<dbReference type="RefSeq" id="WP_326837543.1">
    <property type="nucleotide sequence ID" value="NZ_CP142149.1"/>
</dbReference>
<comment type="cofactor">
    <cofactor evidence="1">
        <name>FAD</name>
        <dbReference type="ChEBI" id="CHEBI:57692"/>
    </cofactor>
</comment>
<dbReference type="InterPro" id="IPR017938">
    <property type="entry name" value="Riboflavin_synthase-like_b-brl"/>
</dbReference>
<dbReference type="PROSITE" id="PS00197">
    <property type="entry name" value="2FE2S_FER_1"/>
    <property type="match status" value="1"/>
</dbReference>
<dbReference type="GO" id="GO:0016491">
    <property type="term" value="F:oxidoreductase activity"/>
    <property type="evidence" value="ECO:0007669"/>
    <property type="project" value="UniProtKB-KW"/>
</dbReference>
<dbReference type="InterPro" id="IPR012675">
    <property type="entry name" value="Beta-grasp_dom_sf"/>
</dbReference>
<proteinExistence type="predicted"/>
<dbReference type="PRINTS" id="PR00409">
    <property type="entry name" value="PHDIOXRDTASE"/>
</dbReference>
<accession>A0ABZ1IMT7</accession>
<organism evidence="10 11">
    <name type="scientific">Amycolatopsis rhabdoformis</name>
    <dbReference type="NCBI Taxonomy" id="1448059"/>
    <lineage>
        <taxon>Bacteria</taxon>
        <taxon>Bacillati</taxon>
        <taxon>Actinomycetota</taxon>
        <taxon>Actinomycetes</taxon>
        <taxon>Pseudonocardiales</taxon>
        <taxon>Pseudonocardiaceae</taxon>
        <taxon>Amycolatopsis</taxon>
    </lineage>
</organism>
<dbReference type="InterPro" id="IPR017927">
    <property type="entry name" value="FAD-bd_FR_type"/>
</dbReference>
<protein>
    <submittedName>
        <fullName evidence="10">PDR/VanB family oxidoreductase</fullName>
        <ecNumber evidence="10">1.-.-.-</ecNumber>
    </submittedName>
</protein>
<dbReference type="Pfam" id="PF00111">
    <property type="entry name" value="Fer2"/>
    <property type="match status" value="1"/>
</dbReference>
<evidence type="ECO:0000256" key="1">
    <source>
        <dbReference type="ARBA" id="ARBA00001974"/>
    </source>
</evidence>
<name>A0ABZ1IMT7_9PSEU</name>
<keyword evidence="3" id="KW-0001">2Fe-2S</keyword>
<evidence type="ECO:0000313" key="10">
    <source>
        <dbReference type="EMBL" id="WSE34735.1"/>
    </source>
</evidence>
<dbReference type="InterPro" id="IPR001433">
    <property type="entry name" value="OxRdtase_FAD/NAD-bd"/>
</dbReference>
<dbReference type="SUPFAM" id="SSF63380">
    <property type="entry name" value="Riboflavin synthase domain-like"/>
    <property type="match status" value="1"/>
</dbReference>
<gene>
    <name evidence="10" type="ORF">VSH64_22080</name>
</gene>
<evidence type="ECO:0000313" key="11">
    <source>
        <dbReference type="Proteomes" id="UP001330812"/>
    </source>
</evidence>
<keyword evidence="5 10" id="KW-0560">Oxidoreductase</keyword>
<evidence type="ECO:0000256" key="4">
    <source>
        <dbReference type="ARBA" id="ARBA00022723"/>
    </source>
</evidence>
<feature type="domain" description="FAD-binding FR-type" evidence="9">
    <location>
        <begin position="1"/>
        <end position="103"/>
    </location>
</feature>
<keyword evidence="6" id="KW-0408">Iron</keyword>
<evidence type="ECO:0000259" key="8">
    <source>
        <dbReference type="PROSITE" id="PS51085"/>
    </source>
</evidence>
<dbReference type="Proteomes" id="UP001330812">
    <property type="component" value="Chromosome"/>
</dbReference>
<evidence type="ECO:0000256" key="2">
    <source>
        <dbReference type="ARBA" id="ARBA00022630"/>
    </source>
</evidence>
<dbReference type="InterPro" id="IPR036010">
    <property type="entry name" value="2Fe-2S_ferredoxin-like_sf"/>
</dbReference>
<reference evidence="10 11" key="1">
    <citation type="journal article" date="2015" name="Int. J. Syst. Evol. Microbiol.">
        <title>Amycolatopsis rhabdoformis sp. nov., an actinomycete isolated from a tropical forest soil.</title>
        <authorList>
            <person name="Souza W.R."/>
            <person name="Silva R.E."/>
            <person name="Goodfellow M."/>
            <person name="Busarakam K."/>
            <person name="Figueiro F.S."/>
            <person name="Ferreira D."/>
            <person name="Rodrigues-Filho E."/>
            <person name="Moraes L.A.B."/>
            <person name="Zucchi T.D."/>
        </authorList>
    </citation>
    <scope>NUCLEOTIDE SEQUENCE [LARGE SCALE GENOMIC DNA]</scope>
    <source>
        <strain evidence="10 11">NCIMB 14900</strain>
    </source>
</reference>
<keyword evidence="2" id="KW-0285">Flavoprotein</keyword>
<dbReference type="Gene3D" id="3.40.50.80">
    <property type="entry name" value="Nucleotide-binding domain of ferredoxin-NADP reductase (FNR) module"/>
    <property type="match status" value="1"/>
</dbReference>
<evidence type="ECO:0000256" key="6">
    <source>
        <dbReference type="ARBA" id="ARBA00023004"/>
    </source>
</evidence>
<dbReference type="Pfam" id="PF00175">
    <property type="entry name" value="NAD_binding_1"/>
    <property type="match status" value="1"/>
</dbReference>
<dbReference type="EC" id="1.-.-.-" evidence="10"/>
<dbReference type="PANTHER" id="PTHR47354:SF1">
    <property type="entry name" value="CARNITINE MONOOXYGENASE REDUCTASE SUBUNIT"/>
    <property type="match status" value="1"/>
</dbReference>
<dbReference type="PROSITE" id="PS51384">
    <property type="entry name" value="FAD_FR"/>
    <property type="match status" value="1"/>
</dbReference>
<keyword evidence="11" id="KW-1185">Reference proteome</keyword>
<dbReference type="SUPFAM" id="SSF52343">
    <property type="entry name" value="Ferredoxin reductase-like, C-terminal NADP-linked domain"/>
    <property type="match status" value="1"/>
</dbReference>